<reference evidence="7 8" key="1">
    <citation type="submission" date="2018-05" db="EMBL/GenBank/DDBJ databases">
        <title>Genomic Encyclopedia of Type Strains, Phase IV (KMG-IV): sequencing the most valuable type-strain genomes for metagenomic binning, comparative biology and taxonomic classification.</title>
        <authorList>
            <person name="Goeker M."/>
        </authorList>
    </citation>
    <scope>NUCLEOTIDE SEQUENCE [LARGE SCALE GENOMIC DNA]</scope>
    <source>
        <strain evidence="7 8">DSM 16097</strain>
    </source>
</reference>
<gene>
    <name evidence="7" type="ORF">C7455_106183</name>
</gene>
<evidence type="ECO:0000256" key="1">
    <source>
        <dbReference type="ARBA" id="ARBA00004442"/>
    </source>
</evidence>
<feature type="region of interest" description="Disordered" evidence="5">
    <location>
        <begin position="608"/>
        <end position="641"/>
    </location>
</feature>
<evidence type="ECO:0000313" key="8">
    <source>
        <dbReference type="Proteomes" id="UP000245708"/>
    </source>
</evidence>
<dbReference type="Pfam" id="PF00691">
    <property type="entry name" value="OmpA"/>
    <property type="match status" value="1"/>
</dbReference>
<evidence type="ECO:0000256" key="4">
    <source>
        <dbReference type="PROSITE-ProRule" id="PRU00473"/>
    </source>
</evidence>
<comment type="subcellular location">
    <subcellularLocation>
        <location evidence="1">Cell outer membrane</location>
    </subcellularLocation>
</comment>
<dbReference type="InterPro" id="IPR006665">
    <property type="entry name" value="OmpA-like"/>
</dbReference>
<proteinExistence type="predicted"/>
<keyword evidence="3" id="KW-0998">Cell outer membrane</keyword>
<dbReference type="RefSeq" id="WP_109669016.1">
    <property type="nucleotide sequence ID" value="NZ_QGGW01000006.1"/>
</dbReference>
<evidence type="ECO:0000313" key="7">
    <source>
        <dbReference type="EMBL" id="PWK59895.1"/>
    </source>
</evidence>
<dbReference type="EMBL" id="QGGW01000006">
    <property type="protein sequence ID" value="PWK59895.1"/>
    <property type="molecule type" value="Genomic_DNA"/>
</dbReference>
<dbReference type="PANTHER" id="PTHR30329:SF21">
    <property type="entry name" value="LIPOPROTEIN YIAD-RELATED"/>
    <property type="match status" value="1"/>
</dbReference>
<evidence type="ECO:0000256" key="3">
    <source>
        <dbReference type="ARBA" id="ARBA00023237"/>
    </source>
</evidence>
<comment type="caution">
    <text evidence="7">The sequence shown here is derived from an EMBL/GenBank/DDBJ whole genome shotgun (WGS) entry which is preliminary data.</text>
</comment>
<name>A0A316GG44_9RHOB</name>
<keyword evidence="2 4" id="KW-0472">Membrane</keyword>
<keyword evidence="8" id="KW-1185">Reference proteome</keyword>
<dbReference type="Gene3D" id="3.40.1520.20">
    <property type="match status" value="2"/>
</dbReference>
<sequence length="657" mass="69261">MIRIQTFIATGSFALAGALAVVTAGFLALAMENRSVETIEQVLHEGGMGWAEVSANGLQVYLDGTAPSEASAFRAASRAGAIIDADRVVNRIEIARRDAATPPRFSVDVLRTPTGIQVIGLVPAETGLDPINAAIAGIANGGDVANLVETADFPVPETWTIALDYGLRALQELPRSKVTVYANRVEVQAISESAEQRARFLATLERGQPQGVTVILDISAPRPVVTPFVLRFAIDAEGARFETCTADTLEARNRIIAAAAAAGAEGLLTCQIGLGVPSPQWADAVISGIRALASLGAGTIAFSDADVTFIAAEGIGQDEFDRVIGELGAALPGVFSLQGILPEQRADGGTVSTGPARFIATLADDGQVRLRGRLPEGPVGRSVEAYARALFGAARTDIATRSVEDLPEGWSVRAMAGLQALSMLHDGTMTLEPDTLLLRGQTGNSEAISDLTRLLTEELGQAAAFDLEVSYEESLDPVASQLTPEQCVARIQEIQAEGKITFDPGSVEINQAAGRVLDRIAQVLPDCRHVRMEISGHTDSQGRDEMNLNLSQSRADAVLNGLLARNVLVSNLVAQGYGETRPIASNETEEGREQNRRIEFRLLAGGTVGADGDATAEDEEVIDETGDGAMTATTRPLPRPASVLEAAAEAETQEDNQ</sequence>
<organism evidence="7 8">
    <name type="scientific">Roseicyclus mahoneyensis</name>
    <dbReference type="NCBI Taxonomy" id="164332"/>
    <lineage>
        <taxon>Bacteria</taxon>
        <taxon>Pseudomonadati</taxon>
        <taxon>Pseudomonadota</taxon>
        <taxon>Alphaproteobacteria</taxon>
        <taxon>Rhodobacterales</taxon>
        <taxon>Roseobacteraceae</taxon>
        <taxon>Roseicyclus</taxon>
    </lineage>
</organism>
<dbReference type="GO" id="GO:0009279">
    <property type="term" value="C:cell outer membrane"/>
    <property type="evidence" value="ECO:0007669"/>
    <property type="project" value="UniProtKB-SubCell"/>
</dbReference>
<dbReference type="InterPro" id="IPR006664">
    <property type="entry name" value="OMP_bac"/>
</dbReference>
<dbReference type="Gene3D" id="3.30.1330.60">
    <property type="entry name" value="OmpA-like domain"/>
    <property type="match status" value="1"/>
</dbReference>
<dbReference type="Proteomes" id="UP000245708">
    <property type="component" value="Unassembled WGS sequence"/>
</dbReference>
<feature type="compositionally biased region" description="Acidic residues" evidence="5">
    <location>
        <begin position="614"/>
        <end position="626"/>
    </location>
</feature>
<feature type="domain" description="OmpA-like" evidence="6">
    <location>
        <begin position="489"/>
        <end position="606"/>
    </location>
</feature>
<evidence type="ECO:0000259" key="6">
    <source>
        <dbReference type="PROSITE" id="PS51123"/>
    </source>
</evidence>
<protein>
    <submittedName>
        <fullName evidence="7">OOP family OmpA-OmpF porin</fullName>
    </submittedName>
</protein>
<dbReference type="InterPro" id="IPR036737">
    <property type="entry name" value="OmpA-like_sf"/>
</dbReference>
<dbReference type="PRINTS" id="PR01021">
    <property type="entry name" value="OMPADOMAIN"/>
</dbReference>
<dbReference type="InterPro" id="IPR050330">
    <property type="entry name" value="Bact_OuterMem_StrucFunc"/>
</dbReference>
<evidence type="ECO:0000256" key="2">
    <source>
        <dbReference type="ARBA" id="ARBA00023136"/>
    </source>
</evidence>
<accession>A0A316GG44</accession>
<dbReference type="SUPFAM" id="SSF103088">
    <property type="entry name" value="OmpA-like"/>
    <property type="match status" value="1"/>
</dbReference>
<dbReference type="CDD" id="cd07185">
    <property type="entry name" value="OmpA_C-like"/>
    <property type="match status" value="1"/>
</dbReference>
<dbReference type="PROSITE" id="PS51123">
    <property type="entry name" value="OMPA_2"/>
    <property type="match status" value="1"/>
</dbReference>
<evidence type="ECO:0000256" key="5">
    <source>
        <dbReference type="SAM" id="MobiDB-lite"/>
    </source>
</evidence>
<dbReference type="AlphaFoldDB" id="A0A316GG44"/>
<dbReference type="PANTHER" id="PTHR30329">
    <property type="entry name" value="STATOR ELEMENT OF FLAGELLAR MOTOR COMPLEX"/>
    <property type="match status" value="1"/>
</dbReference>
<dbReference type="OrthoDB" id="5525824at2"/>